<dbReference type="EMBL" id="JABFCX010000002">
    <property type="protein sequence ID" value="NNU15580.1"/>
    <property type="molecule type" value="Genomic_DNA"/>
</dbReference>
<evidence type="ECO:0000256" key="3">
    <source>
        <dbReference type="ARBA" id="ARBA00022989"/>
    </source>
</evidence>
<keyword evidence="4 5" id="KW-0472">Membrane</keyword>
<evidence type="ECO:0000313" key="8">
    <source>
        <dbReference type="Proteomes" id="UP000536835"/>
    </source>
</evidence>
<accession>A0A7Y3RKB7</accession>
<dbReference type="RefSeq" id="WP_173197138.1">
    <property type="nucleotide sequence ID" value="NZ_JABFCX010000002.1"/>
</dbReference>
<comment type="caution">
    <text evidence="7">The sequence shown here is derived from an EMBL/GenBank/DDBJ whole genome shotgun (WGS) entry which is preliminary data.</text>
</comment>
<dbReference type="AlphaFoldDB" id="A0A7Y3RKB7"/>
<gene>
    <name evidence="7" type="ORF">HK107_04510</name>
</gene>
<reference evidence="7 8" key="1">
    <citation type="submission" date="2020-05" db="EMBL/GenBank/DDBJ databases">
        <title>Parvularcula mediterraneae sp. nov., isolated from polypropylene straw from shallow seawater of the seashore of Laganas in Zakynthos island, Greece.</title>
        <authorList>
            <person name="Szabo I."/>
            <person name="Al-Omari J."/>
            <person name="Rado J."/>
            <person name="Szerdahelyi G.S."/>
        </authorList>
    </citation>
    <scope>NUCLEOTIDE SEQUENCE [LARGE SCALE GENOMIC DNA]</scope>
    <source>
        <strain evidence="7 8">ZS-1/3</strain>
    </source>
</reference>
<feature type="transmembrane region" description="Helical" evidence="5">
    <location>
        <begin position="47"/>
        <end position="66"/>
    </location>
</feature>
<proteinExistence type="predicted"/>
<keyword evidence="8" id="KW-1185">Reference proteome</keyword>
<name>A0A7Y3RKB7_9PROT</name>
<feature type="domain" description="TMEM205-like" evidence="6">
    <location>
        <begin position="10"/>
        <end position="84"/>
    </location>
</feature>
<evidence type="ECO:0000256" key="4">
    <source>
        <dbReference type="ARBA" id="ARBA00023136"/>
    </source>
</evidence>
<dbReference type="Pfam" id="PF13664">
    <property type="entry name" value="DUF4149"/>
    <property type="match status" value="1"/>
</dbReference>
<keyword evidence="3 5" id="KW-1133">Transmembrane helix</keyword>
<dbReference type="GO" id="GO:0016020">
    <property type="term" value="C:membrane"/>
    <property type="evidence" value="ECO:0007669"/>
    <property type="project" value="UniProtKB-SubCell"/>
</dbReference>
<feature type="transmembrane region" description="Helical" evidence="5">
    <location>
        <begin position="117"/>
        <end position="137"/>
    </location>
</feature>
<sequence length="138" mass="14946">MLSQEIFRALFTGSVFGAILFFATVIGPTTFKVLDGDSASDFLRKLIPRYFLFIIITAGLGAFSSWEQPLQATGLAAISLTSIILRQVALPQVLGWRDMQMDGDTASGQKFIRGRRFILAVTTAQFLIAGGVLARIAG</sequence>
<organism evidence="7 8">
    <name type="scientific">Parvularcula mediterranea</name>
    <dbReference type="NCBI Taxonomy" id="2732508"/>
    <lineage>
        <taxon>Bacteria</taxon>
        <taxon>Pseudomonadati</taxon>
        <taxon>Pseudomonadota</taxon>
        <taxon>Alphaproteobacteria</taxon>
        <taxon>Parvularculales</taxon>
        <taxon>Parvularculaceae</taxon>
        <taxon>Parvularcula</taxon>
    </lineage>
</organism>
<evidence type="ECO:0000313" key="7">
    <source>
        <dbReference type="EMBL" id="NNU15580.1"/>
    </source>
</evidence>
<comment type="subcellular location">
    <subcellularLocation>
        <location evidence="1">Membrane</location>
    </subcellularLocation>
</comment>
<keyword evidence="2 5" id="KW-0812">Transmembrane</keyword>
<evidence type="ECO:0000259" key="6">
    <source>
        <dbReference type="Pfam" id="PF13664"/>
    </source>
</evidence>
<evidence type="ECO:0000256" key="2">
    <source>
        <dbReference type="ARBA" id="ARBA00022692"/>
    </source>
</evidence>
<protein>
    <submittedName>
        <fullName evidence="7">DUF4149 domain-containing protein</fullName>
    </submittedName>
</protein>
<evidence type="ECO:0000256" key="1">
    <source>
        <dbReference type="ARBA" id="ARBA00004370"/>
    </source>
</evidence>
<dbReference type="Proteomes" id="UP000536835">
    <property type="component" value="Unassembled WGS sequence"/>
</dbReference>
<feature type="transmembrane region" description="Helical" evidence="5">
    <location>
        <begin position="6"/>
        <end position="26"/>
    </location>
</feature>
<evidence type="ECO:0000256" key="5">
    <source>
        <dbReference type="SAM" id="Phobius"/>
    </source>
</evidence>
<dbReference type="InterPro" id="IPR025423">
    <property type="entry name" value="TMEM205-like"/>
</dbReference>